<dbReference type="Proteomes" id="UP001233172">
    <property type="component" value="Unassembled WGS sequence"/>
</dbReference>
<dbReference type="EMBL" id="JASAOG010000054">
    <property type="protein sequence ID" value="KAK0057552.1"/>
    <property type="molecule type" value="Genomic_DNA"/>
</dbReference>
<accession>A0AAD8BMT6</accession>
<organism evidence="2 3">
    <name type="scientific">Biomphalaria pfeifferi</name>
    <name type="common">Bloodfluke planorb</name>
    <name type="synonym">Freshwater snail</name>
    <dbReference type="NCBI Taxonomy" id="112525"/>
    <lineage>
        <taxon>Eukaryota</taxon>
        <taxon>Metazoa</taxon>
        <taxon>Spiralia</taxon>
        <taxon>Lophotrochozoa</taxon>
        <taxon>Mollusca</taxon>
        <taxon>Gastropoda</taxon>
        <taxon>Heterobranchia</taxon>
        <taxon>Euthyneura</taxon>
        <taxon>Panpulmonata</taxon>
        <taxon>Hygrophila</taxon>
        <taxon>Lymnaeoidea</taxon>
        <taxon>Planorbidae</taxon>
        <taxon>Biomphalaria</taxon>
    </lineage>
</organism>
<proteinExistence type="predicted"/>
<protein>
    <submittedName>
        <fullName evidence="2">Uncharacterized protein</fullName>
    </submittedName>
</protein>
<evidence type="ECO:0000313" key="3">
    <source>
        <dbReference type="Proteomes" id="UP001233172"/>
    </source>
</evidence>
<sequence length="444" mass="49274">MENNRQCRVSVDSVEIFRKKRPHSPSRSKMYVTERKEMPQHRQATKRFSVAEASEEASGKSIFDASIKPVNTVGDGSHPKDFTHQVRATDIAEPHSTQTGPSLRERSAQLPKRCSERVRCKSGRRSWNHCCDTPRACCGNKICSGEPKDFQIQADPREIGSSESVQTGPSLAASGSFCRFDYKLRKVKKWPADSSQQCDCPNKQEYHVSCAENREGCGAFHQQVKSTDIQSSDVVQTGQSGQCTEGDTILYGTAKRQPTKAYKRHNSSDDYVWCECMRVKRIEGQSHVGTQVAATNISPSKCIQTDGCLANACLTGRKIRNTDWDGCRCNSAKGAPGGSGKKRTISQAVKPLDISDCTEMQTESSLDLTEVYTRKREVCPGSQRSGDIIRYGRARDICDDCVQIRVKILKNAQLTERSTQVEGRNINVEDGNQTIECCGTCDCN</sequence>
<evidence type="ECO:0000256" key="1">
    <source>
        <dbReference type="SAM" id="MobiDB-lite"/>
    </source>
</evidence>
<name>A0AAD8BMT6_BIOPF</name>
<reference evidence="2" key="2">
    <citation type="submission" date="2023-04" db="EMBL/GenBank/DDBJ databases">
        <authorList>
            <person name="Bu L."/>
            <person name="Lu L."/>
            <person name="Laidemitt M.R."/>
            <person name="Zhang S.M."/>
            <person name="Mutuku M."/>
            <person name="Mkoji G."/>
            <person name="Steinauer M."/>
            <person name="Loker E.S."/>
        </authorList>
    </citation>
    <scope>NUCLEOTIDE SEQUENCE</scope>
    <source>
        <strain evidence="2">KasaAsao</strain>
        <tissue evidence="2">Whole Snail</tissue>
    </source>
</reference>
<gene>
    <name evidence="2" type="ORF">Bpfe_013070</name>
</gene>
<reference evidence="2" key="1">
    <citation type="journal article" date="2023" name="PLoS Negl. Trop. Dis.">
        <title>A genome sequence for Biomphalaria pfeifferi, the major vector snail for the human-infecting parasite Schistosoma mansoni.</title>
        <authorList>
            <person name="Bu L."/>
            <person name="Lu L."/>
            <person name="Laidemitt M.R."/>
            <person name="Zhang S.M."/>
            <person name="Mutuku M."/>
            <person name="Mkoji G."/>
            <person name="Steinauer M."/>
            <person name="Loker E.S."/>
        </authorList>
    </citation>
    <scope>NUCLEOTIDE SEQUENCE</scope>
    <source>
        <strain evidence="2">KasaAsao</strain>
    </source>
</reference>
<evidence type="ECO:0000313" key="2">
    <source>
        <dbReference type="EMBL" id="KAK0057552.1"/>
    </source>
</evidence>
<feature type="region of interest" description="Disordered" evidence="1">
    <location>
        <begin position="19"/>
        <end position="60"/>
    </location>
</feature>
<comment type="caution">
    <text evidence="2">The sequence shown here is derived from an EMBL/GenBank/DDBJ whole genome shotgun (WGS) entry which is preliminary data.</text>
</comment>
<keyword evidence="3" id="KW-1185">Reference proteome</keyword>
<dbReference type="AlphaFoldDB" id="A0AAD8BMT6"/>